<feature type="region of interest" description="Disordered" evidence="1">
    <location>
        <begin position="740"/>
        <end position="788"/>
    </location>
</feature>
<evidence type="ECO:0000313" key="4">
    <source>
        <dbReference type="Proteomes" id="UP001642464"/>
    </source>
</evidence>
<feature type="domain" description="C2" evidence="2">
    <location>
        <begin position="580"/>
        <end position="705"/>
    </location>
</feature>
<dbReference type="InterPro" id="IPR000008">
    <property type="entry name" value="C2_dom"/>
</dbReference>
<reference evidence="3 4" key="1">
    <citation type="submission" date="2024-02" db="EMBL/GenBank/DDBJ databases">
        <authorList>
            <person name="Chen Y."/>
            <person name="Shah S."/>
            <person name="Dougan E. K."/>
            <person name="Thang M."/>
            <person name="Chan C."/>
        </authorList>
    </citation>
    <scope>NUCLEOTIDE SEQUENCE [LARGE SCALE GENOMIC DNA]</scope>
</reference>
<dbReference type="InterPro" id="IPR035892">
    <property type="entry name" value="C2_domain_sf"/>
</dbReference>
<dbReference type="Pfam" id="PF00168">
    <property type="entry name" value="C2"/>
    <property type="match status" value="3"/>
</dbReference>
<dbReference type="Gene3D" id="3.30.470.160">
    <property type="entry name" value="Inositol polyphosphate kinase"/>
    <property type="match status" value="1"/>
</dbReference>
<proteinExistence type="predicted"/>
<organism evidence="3 4">
    <name type="scientific">Durusdinium trenchii</name>
    <dbReference type="NCBI Taxonomy" id="1381693"/>
    <lineage>
        <taxon>Eukaryota</taxon>
        <taxon>Sar</taxon>
        <taxon>Alveolata</taxon>
        <taxon>Dinophyceae</taxon>
        <taxon>Suessiales</taxon>
        <taxon>Symbiodiniaceae</taxon>
        <taxon>Durusdinium</taxon>
    </lineage>
</organism>
<name>A0ABP0IBU0_9DINO</name>
<accession>A0ABP0IBU0</accession>
<dbReference type="SUPFAM" id="SSF49562">
    <property type="entry name" value="C2 domain (Calcium/lipid-binding domain, CaLB)"/>
    <property type="match status" value="2"/>
</dbReference>
<dbReference type="Proteomes" id="UP001642464">
    <property type="component" value="Unassembled WGS sequence"/>
</dbReference>
<dbReference type="SUPFAM" id="SSF56104">
    <property type="entry name" value="SAICAR synthase-like"/>
    <property type="match status" value="1"/>
</dbReference>
<dbReference type="SMART" id="SM00239">
    <property type="entry name" value="C2"/>
    <property type="match status" value="2"/>
</dbReference>
<sequence>MDAVASSPLRETDGGSDDDLAGTDSMSFKMRIVLKIMKAELTQNFESYGNRMDPYALVHWEDDEDSFELTKTRVDWNAHMNPVWEHTCRPQLYKGNATVRIEVVEANMVGPSTLCGEATCKAEDLVSQLPAPGVPSTSQAAMHAETSLPLTLNGKETGKVCVQAMLVPHTRGLRPSYSRIEASLFENPVKRLGVSGGTAPFFKLKLLDASEKPKDYYIGKDLSRAGDELDFYEEVKHCRGLPIAAALWPLLDFTFDYAGIVSLHEEGKEAKRPMDLLVLQNLHCGRSRLRLLDVKIGQKTAQGGWRGKSHAAAYRQAIVDGHTNSSGEGFRLEGFDGQPSSLKSMDPLLDLGHGSAKLSKKALRIMLQRMTASSMLMYYLDLLEHPLPNEVSLQTHLGRAEIAELVLHETTVKLARLTKACLKCPVPQKWIGSSVALGFDLGEIPPRGEEEKLRQKTIVSIFDWGRSELNTIEKHASLTASSQHDRSKYWRYYTGGILRLSWEVARAYCQHFCSASWQRVAFMIYDFDSMSDNDFMGKVDVSLEPTEETTVPLRLNQRLFRLSSSIQKTEWRCWKRQAKMTYSIEWVQHPSSSRLVGAWRVKLVKASNLPREDLFLFRGSSDPLVEVVAYSQAGFCFRQRSSTKIRSLNPVWSEIFEIPVARSDDALRQAMAKAEIVLPENLTQLFPPEKPPAEMLLEKKGSMVTQSSYMVLPPSELTQTKPNEAFGLWEEILTKAAKDVNGARSLQEPEDTKDSAGSSEVPQTWEMPEPDQVSPGEPAAQIQPSQTMAARGCLGCAGDEACTCM</sequence>
<evidence type="ECO:0000259" key="2">
    <source>
        <dbReference type="PROSITE" id="PS50004"/>
    </source>
</evidence>
<dbReference type="InterPro" id="IPR038286">
    <property type="entry name" value="IPK_sf"/>
</dbReference>
<evidence type="ECO:0000313" key="3">
    <source>
        <dbReference type="EMBL" id="CAK9000031.1"/>
    </source>
</evidence>
<feature type="domain" description="C2" evidence="2">
    <location>
        <begin position="12"/>
        <end position="135"/>
    </location>
</feature>
<dbReference type="EMBL" id="CAXAMM010003459">
    <property type="protein sequence ID" value="CAK9000031.1"/>
    <property type="molecule type" value="Genomic_DNA"/>
</dbReference>
<gene>
    <name evidence="3" type="ORF">SCF082_LOCUS6318</name>
</gene>
<dbReference type="Gene3D" id="2.60.40.150">
    <property type="entry name" value="C2 domain"/>
    <property type="match status" value="2"/>
</dbReference>
<evidence type="ECO:0000256" key="1">
    <source>
        <dbReference type="SAM" id="MobiDB-lite"/>
    </source>
</evidence>
<dbReference type="CDD" id="cd00030">
    <property type="entry name" value="C2"/>
    <property type="match status" value="1"/>
</dbReference>
<dbReference type="PROSITE" id="PS50004">
    <property type="entry name" value="C2"/>
    <property type="match status" value="2"/>
</dbReference>
<feature type="region of interest" description="Disordered" evidence="1">
    <location>
        <begin position="1"/>
        <end position="22"/>
    </location>
</feature>
<comment type="caution">
    <text evidence="3">The sequence shown here is derived from an EMBL/GenBank/DDBJ whole genome shotgun (WGS) entry which is preliminary data.</text>
</comment>
<keyword evidence="4" id="KW-1185">Reference proteome</keyword>
<protein>
    <recommendedName>
        <fullName evidence="2">C2 domain-containing protein</fullName>
    </recommendedName>
</protein>